<dbReference type="EMBL" id="UZAH01027293">
    <property type="protein sequence ID" value="VDO90375.1"/>
    <property type="molecule type" value="Genomic_DNA"/>
</dbReference>
<gene>
    <name evidence="1" type="ORF">HPBE_LOCUS11939</name>
</gene>
<accession>A0A183FUP1</accession>
<dbReference type="AlphaFoldDB" id="A0A183FUP1"/>
<dbReference type="Proteomes" id="UP000050761">
    <property type="component" value="Unassembled WGS sequence"/>
</dbReference>
<name>A0A183FUP1_HELPZ</name>
<keyword evidence="2" id="KW-1185">Reference proteome</keyword>
<evidence type="ECO:0000313" key="2">
    <source>
        <dbReference type="Proteomes" id="UP000050761"/>
    </source>
</evidence>
<protein>
    <submittedName>
        <fullName evidence="1 3">Uncharacterized protein</fullName>
    </submittedName>
</protein>
<reference evidence="1 2" key="1">
    <citation type="submission" date="2018-11" db="EMBL/GenBank/DDBJ databases">
        <authorList>
            <consortium name="Pathogen Informatics"/>
        </authorList>
    </citation>
    <scope>NUCLEOTIDE SEQUENCE [LARGE SCALE GENOMIC DNA]</scope>
</reference>
<sequence>MVHEADVFFANVFHDSIIQKTGEGTVAGRSSRTPIPESCALSSLTVVLRAKQNIPRRVIRSRAELGDNGIVDHAIHVLYMLSSISL</sequence>
<evidence type="ECO:0000313" key="1">
    <source>
        <dbReference type="EMBL" id="VDO90375.1"/>
    </source>
</evidence>
<organism evidence="2 3">
    <name type="scientific">Heligmosomoides polygyrus</name>
    <name type="common">Parasitic roundworm</name>
    <dbReference type="NCBI Taxonomy" id="6339"/>
    <lineage>
        <taxon>Eukaryota</taxon>
        <taxon>Metazoa</taxon>
        <taxon>Ecdysozoa</taxon>
        <taxon>Nematoda</taxon>
        <taxon>Chromadorea</taxon>
        <taxon>Rhabditida</taxon>
        <taxon>Rhabditina</taxon>
        <taxon>Rhabditomorpha</taxon>
        <taxon>Strongyloidea</taxon>
        <taxon>Heligmosomidae</taxon>
        <taxon>Heligmosomoides</taxon>
    </lineage>
</organism>
<proteinExistence type="predicted"/>
<dbReference type="WBParaSite" id="HPBE_0001193801-mRNA-1">
    <property type="protein sequence ID" value="HPBE_0001193801-mRNA-1"/>
    <property type="gene ID" value="HPBE_0001193801"/>
</dbReference>
<evidence type="ECO:0000313" key="3">
    <source>
        <dbReference type="WBParaSite" id="HPBE_0001193801-mRNA-1"/>
    </source>
</evidence>
<reference evidence="3" key="2">
    <citation type="submission" date="2019-09" db="UniProtKB">
        <authorList>
            <consortium name="WormBaseParasite"/>
        </authorList>
    </citation>
    <scope>IDENTIFICATION</scope>
</reference>
<accession>A0A3P8D211</accession>